<dbReference type="PROSITE" id="PS50222">
    <property type="entry name" value="EF_HAND_2"/>
    <property type="match status" value="1"/>
</dbReference>
<organism evidence="4 5">
    <name type="scientific">Nitrosomonas aestuarii</name>
    <dbReference type="NCBI Taxonomy" id="52441"/>
    <lineage>
        <taxon>Bacteria</taxon>
        <taxon>Pseudomonadati</taxon>
        <taxon>Pseudomonadota</taxon>
        <taxon>Betaproteobacteria</taxon>
        <taxon>Nitrosomonadales</taxon>
        <taxon>Nitrosomonadaceae</taxon>
        <taxon>Nitrosomonas</taxon>
    </lineage>
</organism>
<dbReference type="RefSeq" id="WP_090703769.1">
    <property type="nucleotide sequence ID" value="NZ_FOSP01000079.1"/>
</dbReference>
<reference evidence="5" key="1">
    <citation type="submission" date="2016-10" db="EMBL/GenBank/DDBJ databases">
        <authorList>
            <person name="Varghese N."/>
            <person name="Submissions S."/>
        </authorList>
    </citation>
    <scope>NUCLEOTIDE SEQUENCE [LARGE SCALE GENOMIC DNA]</scope>
    <source>
        <strain evidence="5">Nm69</strain>
    </source>
</reference>
<keyword evidence="2" id="KW-0732">Signal</keyword>
<evidence type="ECO:0000256" key="2">
    <source>
        <dbReference type="SAM" id="SignalP"/>
    </source>
</evidence>
<protein>
    <submittedName>
        <fullName evidence="4">EF hand</fullName>
    </submittedName>
</protein>
<dbReference type="SUPFAM" id="SSF47473">
    <property type="entry name" value="EF-hand"/>
    <property type="match status" value="1"/>
</dbReference>
<dbReference type="EMBL" id="FOSP01000079">
    <property type="protein sequence ID" value="SFL40110.1"/>
    <property type="molecule type" value="Genomic_DNA"/>
</dbReference>
<feature type="chain" id="PRO_5011796444" evidence="2">
    <location>
        <begin position="33"/>
        <end position="113"/>
    </location>
</feature>
<keyword evidence="5" id="KW-1185">Reference proteome</keyword>
<evidence type="ECO:0000256" key="1">
    <source>
        <dbReference type="SAM" id="MobiDB-lite"/>
    </source>
</evidence>
<feature type="region of interest" description="Disordered" evidence="1">
    <location>
        <begin position="94"/>
        <end position="113"/>
    </location>
</feature>
<evidence type="ECO:0000259" key="3">
    <source>
        <dbReference type="PROSITE" id="PS50222"/>
    </source>
</evidence>
<evidence type="ECO:0000313" key="5">
    <source>
        <dbReference type="Proteomes" id="UP000199533"/>
    </source>
</evidence>
<gene>
    <name evidence="4" type="ORF">SAMN05216302_10795</name>
</gene>
<dbReference type="OrthoDB" id="8642044at2"/>
<dbReference type="AlphaFoldDB" id="A0A1I4HED4"/>
<feature type="signal peptide" evidence="2">
    <location>
        <begin position="1"/>
        <end position="32"/>
    </location>
</feature>
<dbReference type="InterPro" id="IPR002048">
    <property type="entry name" value="EF_hand_dom"/>
</dbReference>
<evidence type="ECO:0000313" key="4">
    <source>
        <dbReference type="EMBL" id="SFL40110.1"/>
    </source>
</evidence>
<feature type="domain" description="EF-hand" evidence="3">
    <location>
        <begin position="63"/>
        <end position="98"/>
    </location>
</feature>
<proteinExistence type="predicted"/>
<dbReference type="Proteomes" id="UP000199533">
    <property type="component" value="Unassembled WGS sequence"/>
</dbReference>
<dbReference type="Pfam" id="PF13202">
    <property type="entry name" value="EF-hand_5"/>
    <property type="match status" value="2"/>
</dbReference>
<sequence length="113" mass="12558">MKKVLSQNMFTAIFTCIALIVFSFGSISPSFAGGNDGRSCSHDKGKKFERMDTNADGVITLEEVLAKAEKSFVKMDADGDGKVTKEEAKNYFAAKKEKHKGQYHKKQENKSQE</sequence>
<dbReference type="GO" id="GO:0005509">
    <property type="term" value="F:calcium ion binding"/>
    <property type="evidence" value="ECO:0007669"/>
    <property type="project" value="InterPro"/>
</dbReference>
<dbReference type="Gene3D" id="1.10.238.10">
    <property type="entry name" value="EF-hand"/>
    <property type="match status" value="1"/>
</dbReference>
<accession>A0A1I4HED4</accession>
<dbReference type="STRING" id="52441.SAMN05216302_10795"/>
<dbReference type="InterPro" id="IPR011992">
    <property type="entry name" value="EF-hand-dom_pair"/>
</dbReference>
<name>A0A1I4HED4_9PROT</name>